<dbReference type="InterPro" id="IPR020945">
    <property type="entry name" value="DMSO/NO3_reduct_chaperone"/>
</dbReference>
<sequence>MTSPTSTPDDFAAGGTDDRAPDTTAADSLISHSEEQQALRADLYRLLARLLRAAPDAELIDFLAELDHDAISLPGAAEQQLPRALASLSLAARVSDSRRLEDDFFQSLIGVVQGEVVPYASWYLTGSLMEMPLVALRQDLKRLGFERQSDVHEPEDHLGALCEVMAMLIDEVPGEQVNFFRRHVASWGERCCADLAGRESPFYAAVGYLGQAFLRAERLNLGDSIPLHAATENNSGVQVTAEAVQLVTPASVAPDARH</sequence>
<protein>
    <submittedName>
        <fullName evidence="3">Molecular chaperone TorD family protein</fullName>
    </submittedName>
</protein>
<accession>A0AAP4TXH9</accession>
<evidence type="ECO:0000313" key="4">
    <source>
        <dbReference type="Proteomes" id="UP001170481"/>
    </source>
</evidence>
<name>A0AAP4TXH9_9GAMM</name>
<proteinExistence type="predicted"/>
<dbReference type="RefSeq" id="WP_303592614.1">
    <property type="nucleotide sequence ID" value="NZ_JAUORK010000001.1"/>
</dbReference>
<dbReference type="InterPro" id="IPR036411">
    <property type="entry name" value="TorD-like_sf"/>
</dbReference>
<dbReference type="SUPFAM" id="SSF89155">
    <property type="entry name" value="TorD-like"/>
    <property type="match status" value="1"/>
</dbReference>
<dbReference type="PANTHER" id="PTHR34227">
    <property type="entry name" value="CHAPERONE PROTEIN YCDY"/>
    <property type="match status" value="1"/>
</dbReference>
<reference evidence="3" key="1">
    <citation type="submission" date="2023-07" db="EMBL/GenBank/DDBJ databases">
        <title>Genome content predicts the carbon catabolic preferences of heterotrophic bacteria.</title>
        <authorList>
            <person name="Gralka M."/>
        </authorList>
    </citation>
    <scope>NUCLEOTIDE SEQUENCE</scope>
    <source>
        <strain evidence="3">C2R13</strain>
    </source>
</reference>
<dbReference type="AlphaFoldDB" id="A0AAP4TXH9"/>
<dbReference type="PANTHER" id="PTHR34227:SF1">
    <property type="entry name" value="DIMETHYL SULFOXIDE REDUCTASE CHAPERONE-RELATED"/>
    <property type="match status" value="1"/>
</dbReference>
<evidence type="ECO:0000256" key="2">
    <source>
        <dbReference type="SAM" id="MobiDB-lite"/>
    </source>
</evidence>
<dbReference type="Pfam" id="PF02613">
    <property type="entry name" value="Nitrate_red_del"/>
    <property type="match status" value="1"/>
</dbReference>
<dbReference type="Proteomes" id="UP001170481">
    <property type="component" value="Unassembled WGS sequence"/>
</dbReference>
<dbReference type="Gene3D" id="1.10.3480.10">
    <property type="entry name" value="TorD-like"/>
    <property type="match status" value="1"/>
</dbReference>
<comment type="caution">
    <text evidence="3">The sequence shown here is derived from an EMBL/GenBank/DDBJ whole genome shotgun (WGS) entry which is preliminary data.</text>
</comment>
<keyword evidence="1" id="KW-0143">Chaperone</keyword>
<dbReference type="InterPro" id="IPR050289">
    <property type="entry name" value="TorD/DmsD_chaperones"/>
</dbReference>
<feature type="region of interest" description="Disordered" evidence="2">
    <location>
        <begin position="1"/>
        <end position="28"/>
    </location>
</feature>
<evidence type="ECO:0000256" key="1">
    <source>
        <dbReference type="ARBA" id="ARBA00023186"/>
    </source>
</evidence>
<organism evidence="3 4">
    <name type="scientific">Cobetia amphilecti</name>
    <dbReference type="NCBI Taxonomy" id="1055104"/>
    <lineage>
        <taxon>Bacteria</taxon>
        <taxon>Pseudomonadati</taxon>
        <taxon>Pseudomonadota</taxon>
        <taxon>Gammaproteobacteria</taxon>
        <taxon>Oceanospirillales</taxon>
        <taxon>Halomonadaceae</taxon>
        <taxon>Cobetia</taxon>
    </lineage>
</organism>
<gene>
    <name evidence="3" type="ORF">Q4535_01365</name>
</gene>
<dbReference type="EMBL" id="JAUORK010000001">
    <property type="protein sequence ID" value="MDO6670756.1"/>
    <property type="molecule type" value="Genomic_DNA"/>
</dbReference>
<evidence type="ECO:0000313" key="3">
    <source>
        <dbReference type="EMBL" id="MDO6670756.1"/>
    </source>
</evidence>